<gene>
    <name evidence="1" type="ORF">P280DRAFT_300545</name>
</gene>
<keyword evidence="2" id="KW-1185">Reference proteome</keyword>
<evidence type="ECO:0000313" key="1">
    <source>
        <dbReference type="EMBL" id="KAF2641054.1"/>
    </source>
</evidence>
<organism evidence="1 2">
    <name type="scientific">Massarina eburnea CBS 473.64</name>
    <dbReference type="NCBI Taxonomy" id="1395130"/>
    <lineage>
        <taxon>Eukaryota</taxon>
        <taxon>Fungi</taxon>
        <taxon>Dikarya</taxon>
        <taxon>Ascomycota</taxon>
        <taxon>Pezizomycotina</taxon>
        <taxon>Dothideomycetes</taxon>
        <taxon>Pleosporomycetidae</taxon>
        <taxon>Pleosporales</taxon>
        <taxon>Massarineae</taxon>
        <taxon>Massarinaceae</taxon>
        <taxon>Massarina</taxon>
    </lineage>
</organism>
<dbReference type="PROSITE" id="PS51257">
    <property type="entry name" value="PROKAR_LIPOPROTEIN"/>
    <property type="match status" value="1"/>
</dbReference>
<dbReference type="AlphaFoldDB" id="A0A6A6S4G0"/>
<name>A0A6A6S4G0_9PLEO</name>
<dbReference type="Proteomes" id="UP000799753">
    <property type="component" value="Unassembled WGS sequence"/>
</dbReference>
<reference evidence="1" key="1">
    <citation type="journal article" date="2020" name="Stud. Mycol.">
        <title>101 Dothideomycetes genomes: a test case for predicting lifestyles and emergence of pathogens.</title>
        <authorList>
            <person name="Haridas S."/>
            <person name="Albert R."/>
            <person name="Binder M."/>
            <person name="Bloem J."/>
            <person name="Labutti K."/>
            <person name="Salamov A."/>
            <person name="Andreopoulos B."/>
            <person name="Baker S."/>
            <person name="Barry K."/>
            <person name="Bills G."/>
            <person name="Bluhm B."/>
            <person name="Cannon C."/>
            <person name="Castanera R."/>
            <person name="Culley D."/>
            <person name="Daum C."/>
            <person name="Ezra D."/>
            <person name="Gonzalez J."/>
            <person name="Henrissat B."/>
            <person name="Kuo A."/>
            <person name="Liang C."/>
            <person name="Lipzen A."/>
            <person name="Lutzoni F."/>
            <person name="Magnuson J."/>
            <person name="Mondo S."/>
            <person name="Nolan M."/>
            <person name="Ohm R."/>
            <person name="Pangilinan J."/>
            <person name="Park H.-J."/>
            <person name="Ramirez L."/>
            <person name="Alfaro M."/>
            <person name="Sun H."/>
            <person name="Tritt A."/>
            <person name="Yoshinaga Y."/>
            <person name="Zwiers L.-H."/>
            <person name="Turgeon B."/>
            <person name="Goodwin S."/>
            <person name="Spatafora J."/>
            <person name="Crous P."/>
            <person name="Grigoriev I."/>
        </authorList>
    </citation>
    <scope>NUCLEOTIDE SEQUENCE</scope>
    <source>
        <strain evidence="1">CBS 473.64</strain>
    </source>
</reference>
<dbReference type="EMBL" id="MU006783">
    <property type="protein sequence ID" value="KAF2641054.1"/>
    <property type="molecule type" value="Genomic_DNA"/>
</dbReference>
<accession>A0A6A6S4G0</accession>
<evidence type="ECO:0000313" key="2">
    <source>
        <dbReference type="Proteomes" id="UP000799753"/>
    </source>
</evidence>
<proteinExistence type="predicted"/>
<protein>
    <submittedName>
        <fullName evidence="1">Uncharacterized protein</fullName>
    </submittedName>
</protein>
<sequence length="112" mass="12571">MNGHAQRHLMLFQHLSMQAALHPVSVPHLTCSCNTTAVHAPSLPTFRMIQIQPVNPGVAFYPHRNSHLLAESALSFLFLSYHHHTIYKSTIAPQKPVTAHPQPVIAFFSSKW</sequence>